<dbReference type="GO" id="GO:1990961">
    <property type="term" value="P:xenobiotic detoxification by transmembrane export across the plasma membrane"/>
    <property type="evidence" value="ECO:0007669"/>
    <property type="project" value="UniProtKB-ARBA"/>
</dbReference>
<organism evidence="11 12">
    <name type="scientific">Legionella rubrilucens</name>
    <dbReference type="NCBI Taxonomy" id="458"/>
    <lineage>
        <taxon>Bacteria</taxon>
        <taxon>Pseudomonadati</taxon>
        <taxon>Pseudomonadota</taxon>
        <taxon>Gammaproteobacteria</taxon>
        <taxon>Legionellales</taxon>
        <taxon>Legionellaceae</taxon>
        <taxon>Legionella</taxon>
    </lineage>
</organism>
<comment type="caution">
    <text evidence="11">The sequence shown here is derived from an EMBL/GenBank/DDBJ whole genome shotgun (WGS) entry which is preliminary data.</text>
</comment>
<feature type="transmembrane region" description="Helical" evidence="10">
    <location>
        <begin position="57"/>
        <end position="78"/>
    </location>
</feature>
<evidence type="ECO:0000256" key="10">
    <source>
        <dbReference type="SAM" id="Phobius"/>
    </source>
</evidence>
<dbReference type="InterPro" id="IPR000390">
    <property type="entry name" value="Small_drug/metabolite_transptr"/>
</dbReference>
<comment type="similarity">
    <text evidence="7">Belongs to the drug/metabolite transporter (DMT) superfamily. Small multidrug resistance (SMR) (TC 2.A.7.1) family. Gdx/SugE subfamily.</text>
</comment>
<dbReference type="InterPro" id="IPR045324">
    <property type="entry name" value="Small_multidrug_res"/>
</dbReference>
<comment type="subcellular location">
    <subcellularLocation>
        <location evidence="1 9">Cell membrane</location>
        <topology evidence="1 9">Multi-pass membrane protein</topology>
    </subcellularLocation>
</comment>
<dbReference type="NCBIfam" id="NF008512">
    <property type="entry name" value="PRK11431.1"/>
    <property type="match status" value="1"/>
</dbReference>
<dbReference type="Pfam" id="PF00893">
    <property type="entry name" value="Multi_Drug_Res"/>
    <property type="match status" value="1"/>
</dbReference>
<evidence type="ECO:0000256" key="9">
    <source>
        <dbReference type="RuleBase" id="RU003942"/>
    </source>
</evidence>
<reference evidence="11 12" key="1">
    <citation type="submission" date="2015-11" db="EMBL/GenBank/DDBJ databases">
        <title>Genomic analysis of 38 Legionella species identifies large and diverse effector repertoires.</title>
        <authorList>
            <person name="Burstein D."/>
            <person name="Amaro F."/>
            <person name="Zusman T."/>
            <person name="Lifshitz Z."/>
            <person name="Cohen O."/>
            <person name="Gilbert J.A."/>
            <person name="Pupko T."/>
            <person name="Shuman H.A."/>
            <person name="Segal G."/>
        </authorList>
    </citation>
    <scope>NUCLEOTIDE SEQUENCE [LARGE SCALE GENOMIC DNA]</scope>
    <source>
        <strain evidence="11 12">WA-270A-C2</strain>
    </source>
</reference>
<sequence>MAWIALFLAGFFEIFWAVCLKYTEGFSRLYPSLLTGAGMAVSFFFLSYALKSLPLGTAYAVWTGIGSVGTVIYGIYFFGESTSLLRLTCISLICLSIIGLNLSEK</sequence>
<dbReference type="AlphaFoldDB" id="A0A0W0XMA4"/>
<dbReference type="Proteomes" id="UP000054608">
    <property type="component" value="Unassembled WGS sequence"/>
</dbReference>
<dbReference type="FunFam" id="1.10.3730.20:FF:000001">
    <property type="entry name" value="Quaternary ammonium compound resistance transporter SugE"/>
    <property type="match status" value="1"/>
</dbReference>
<evidence type="ECO:0000313" key="11">
    <source>
        <dbReference type="EMBL" id="KTD45733.1"/>
    </source>
</evidence>
<dbReference type="EMBL" id="LNYT01000022">
    <property type="protein sequence ID" value="KTD45733.1"/>
    <property type="molecule type" value="Genomic_DNA"/>
</dbReference>
<keyword evidence="12" id="KW-1185">Reference proteome</keyword>
<evidence type="ECO:0000256" key="3">
    <source>
        <dbReference type="ARBA" id="ARBA00022475"/>
    </source>
</evidence>
<keyword evidence="3" id="KW-1003">Cell membrane</keyword>
<dbReference type="PANTHER" id="PTHR30561:SF0">
    <property type="entry name" value="GUANIDINIUM EXPORTER"/>
    <property type="match status" value="1"/>
</dbReference>
<protein>
    <recommendedName>
        <fullName evidence="8">Guanidinium exporter</fullName>
    </recommendedName>
</protein>
<keyword evidence="5 10" id="KW-1133">Transmembrane helix</keyword>
<evidence type="ECO:0000256" key="5">
    <source>
        <dbReference type="ARBA" id="ARBA00022989"/>
    </source>
</evidence>
<gene>
    <name evidence="11" type="primary">sugE</name>
    <name evidence="11" type="ORF">Lrub_2530</name>
</gene>
<dbReference type="OrthoDB" id="9808638at2"/>
<keyword evidence="2" id="KW-0813">Transport</keyword>
<evidence type="ECO:0000256" key="7">
    <source>
        <dbReference type="ARBA" id="ARBA00038151"/>
    </source>
</evidence>
<evidence type="ECO:0000313" key="12">
    <source>
        <dbReference type="Proteomes" id="UP000054608"/>
    </source>
</evidence>
<dbReference type="PATRIC" id="fig|458.5.peg.2634"/>
<accession>A0A0W0XMA4</accession>
<dbReference type="InterPro" id="IPR037185">
    <property type="entry name" value="EmrE-like"/>
</dbReference>
<proteinExistence type="inferred from homology"/>
<dbReference type="RefSeq" id="WP_058532496.1">
    <property type="nucleotide sequence ID" value="NZ_CAAAIN010000004.1"/>
</dbReference>
<dbReference type="GO" id="GO:0022857">
    <property type="term" value="F:transmembrane transporter activity"/>
    <property type="evidence" value="ECO:0007669"/>
    <property type="project" value="InterPro"/>
</dbReference>
<evidence type="ECO:0000256" key="1">
    <source>
        <dbReference type="ARBA" id="ARBA00004651"/>
    </source>
</evidence>
<keyword evidence="4 9" id="KW-0812">Transmembrane</keyword>
<feature type="transmembrane region" description="Helical" evidence="10">
    <location>
        <begin position="33"/>
        <end position="50"/>
    </location>
</feature>
<evidence type="ECO:0000256" key="6">
    <source>
        <dbReference type="ARBA" id="ARBA00023136"/>
    </source>
</evidence>
<dbReference type="PANTHER" id="PTHR30561">
    <property type="entry name" value="SMR FAMILY PROTON-DEPENDENT DRUG EFFLUX TRANSPORTER SUGE"/>
    <property type="match status" value="1"/>
</dbReference>
<dbReference type="SUPFAM" id="SSF103481">
    <property type="entry name" value="Multidrug resistance efflux transporter EmrE"/>
    <property type="match status" value="1"/>
</dbReference>
<evidence type="ECO:0000256" key="8">
    <source>
        <dbReference type="ARBA" id="ARBA00039168"/>
    </source>
</evidence>
<dbReference type="Gene3D" id="1.10.3730.20">
    <property type="match status" value="1"/>
</dbReference>
<evidence type="ECO:0000256" key="2">
    <source>
        <dbReference type="ARBA" id="ARBA00022448"/>
    </source>
</evidence>
<evidence type="ECO:0000256" key="4">
    <source>
        <dbReference type="ARBA" id="ARBA00022692"/>
    </source>
</evidence>
<name>A0A0W0XMA4_9GAMM</name>
<keyword evidence="6 10" id="KW-0472">Membrane</keyword>
<dbReference type="STRING" id="458.Lrub_2530"/>
<feature type="transmembrane region" description="Helical" evidence="10">
    <location>
        <begin position="84"/>
        <end position="102"/>
    </location>
</feature>
<dbReference type="GO" id="GO:0005886">
    <property type="term" value="C:plasma membrane"/>
    <property type="evidence" value="ECO:0007669"/>
    <property type="project" value="UniProtKB-SubCell"/>
</dbReference>